<evidence type="ECO:0000313" key="1">
    <source>
        <dbReference type="EMBL" id="KAJ7775287.1"/>
    </source>
</evidence>
<evidence type="ECO:0000313" key="2">
    <source>
        <dbReference type="Proteomes" id="UP001215598"/>
    </source>
</evidence>
<gene>
    <name evidence="1" type="ORF">B0H16DRAFT_1712864</name>
</gene>
<organism evidence="1 2">
    <name type="scientific">Mycena metata</name>
    <dbReference type="NCBI Taxonomy" id="1033252"/>
    <lineage>
        <taxon>Eukaryota</taxon>
        <taxon>Fungi</taxon>
        <taxon>Dikarya</taxon>
        <taxon>Basidiomycota</taxon>
        <taxon>Agaricomycotina</taxon>
        <taxon>Agaricomycetes</taxon>
        <taxon>Agaricomycetidae</taxon>
        <taxon>Agaricales</taxon>
        <taxon>Marasmiineae</taxon>
        <taxon>Mycenaceae</taxon>
        <taxon>Mycena</taxon>
    </lineage>
</organism>
<accession>A0AAD7K263</accession>
<dbReference type="AlphaFoldDB" id="A0AAD7K263"/>
<dbReference type="Pfam" id="PF18758">
    <property type="entry name" value="KDZ"/>
    <property type="match status" value="1"/>
</dbReference>
<sequence length="98" mass="10228">MSAPQDSIAGSNTSAGPTLLKCQLRVLASGGGIKSLPSTASTAVPVASDLQRGEAYQNFEYTLLDTLTEEALNRIVFHSYDIACQCNAGRSRPGAPAQ</sequence>
<keyword evidence="2" id="KW-1185">Reference proteome</keyword>
<name>A0AAD7K263_9AGAR</name>
<dbReference type="InterPro" id="IPR040521">
    <property type="entry name" value="KDZ"/>
</dbReference>
<reference evidence="1" key="1">
    <citation type="submission" date="2023-03" db="EMBL/GenBank/DDBJ databases">
        <title>Massive genome expansion in bonnet fungi (Mycena s.s.) driven by repeated elements and novel gene families across ecological guilds.</title>
        <authorList>
            <consortium name="Lawrence Berkeley National Laboratory"/>
            <person name="Harder C.B."/>
            <person name="Miyauchi S."/>
            <person name="Viragh M."/>
            <person name="Kuo A."/>
            <person name="Thoen E."/>
            <person name="Andreopoulos B."/>
            <person name="Lu D."/>
            <person name="Skrede I."/>
            <person name="Drula E."/>
            <person name="Henrissat B."/>
            <person name="Morin E."/>
            <person name="Kohler A."/>
            <person name="Barry K."/>
            <person name="LaButti K."/>
            <person name="Morin E."/>
            <person name="Salamov A."/>
            <person name="Lipzen A."/>
            <person name="Mereny Z."/>
            <person name="Hegedus B."/>
            <person name="Baldrian P."/>
            <person name="Stursova M."/>
            <person name="Weitz H."/>
            <person name="Taylor A."/>
            <person name="Grigoriev I.V."/>
            <person name="Nagy L.G."/>
            <person name="Martin F."/>
            <person name="Kauserud H."/>
        </authorList>
    </citation>
    <scope>NUCLEOTIDE SEQUENCE</scope>
    <source>
        <strain evidence="1">CBHHK182m</strain>
    </source>
</reference>
<proteinExistence type="predicted"/>
<dbReference type="EMBL" id="JARKIB010000010">
    <property type="protein sequence ID" value="KAJ7775287.1"/>
    <property type="molecule type" value="Genomic_DNA"/>
</dbReference>
<protein>
    <submittedName>
        <fullName evidence="1">Uncharacterized protein</fullName>
    </submittedName>
</protein>
<comment type="caution">
    <text evidence="1">The sequence shown here is derived from an EMBL/GenBank/DDBJ whole genome shotgun (WGS) entry which is preliminary data.</text>
</comment>
<dbReference type="Proteomes" id="UP001215598">
    <property type="component" value="Unassembled WGS sequence"/>
</dbReference>